<dbReference type="Proteomes" id="UP000190897">
    <property type="component" value="Unassembled WGS sequence"/>
</dbReference>
<evidence type="ECO:0000313" key="3">
    <source>
        <dbReference type="Proteomes" id="UP000190897"/>
    </source>
</evidence>
<accession>A0A1T5HGE1</accession>
<dbReference type="Pfam" id="PF21983">
    <property type="entry name" value="NikA-like"/>
    <property type="match status" value="1"/>
</dbReference>
<dbReference type="InterPro" id="IPR053842">
    <property type="entry name" value="NikA-like"/>
</dbReference>
<dbReference type="AlphaFoldDB" id="A0A1T5HGE1"/>
<feature type="compositionally biased region" description="Basic and acidic residues" evidence="1">
    <location>
        <begin position="1"/>
        <end position="24"/>
    </location>
</feature>
<organism evidence="2 3">
    <name type="scientific">Dyadobacter psychrophilus</name>
    <dbReference type="NCBI Taxonomy" id="651661"/>
    <lineage>
        <taxon>Bacteria</taxon>
        <taxon>Pseudomonadati</taxon>
        <taxon>Bacteroidota</taxon>
        <taxon>Cytophagia</taxon>
        <taxon>Cytophagales</taxon>
        <taxon>Spirosomataceae</taxon>
        <taxon>Dyadobacter</taxon>
    </lineage>
</organism>
<reference evidence="3" key="1">
    <citation type="submission" date="2017-02" db="EMBL/GenBank/DDBJ databases">
        <authorList>
            <person name="Varghese N."/>
            <person name="Submissions S."/>
        </authorList>
    </citation>
    <scope>NUCLEOTIDE SEQUENCE [LARGE SCALE GENOMIC DNA]</scope>
    <source>
        <strain evidence="3">DSM 22270</strain>
    </source>
</reference>
<gene>
    <name evidence="2" type="ORF">SAMN05660293_05532</name>
</gene>
<keyword evidence="3" id="KW-1185">Reference proteome</keyword>
<name>A0A1T5HGE1_9BACT</name>
<dbReference type="RefSeq" id="WP_082217951.1">
    <property type="nucleotide sequence ID" value="NZ_FUZA01000014.1"/>
</dbReference>
<dbReference type="OrthoDB" id="3268254at2"/>
<sequence>MEEQEKNPHYEARKAGAARRENKGKMIPVRVTEQEHAQIKANAILAGLSVSEYLRRLSTGHQVQARFEKEEKRNLQGIGTNLNQLAAYANKGFFYEKPLLEVLEQLKKILKA</sequence>
<dbReference type="STRING" id="651661.SAMN05660293_05532"/>
<proteinExistence type="predicted"/>
<evidence type="ECO:0000256" key="1">
    <source>
        <dbReference type="SAM" id="MobiDB-lite"/>
    </source>
</evidence>
<dbReference type="EMBL" id="FUZA01000014">
    <property type="protein sequence ID" value="SKC19714.1"/>
    <property type="molecule type" value="Genomic_DNA"/>
</dbReference>
<evidence type="ECO:0000313" key="2">
    <source>
        <dbReference type="EMBL" id="SKC19714.1"/>
    </source>
</evidence>
<feature type="region of interest" description="Disordered" evidence="1">
    <location>
        <begin position="1"/>
        <end position="25"/>
    </location>
</feature>
<protein>
    <submittedName>
        <fullName evidence="2">Mobilisation protein (MobC)</fullName>
    </submittedName>
</protein>